<gene>
    <name evidence="6" type="ORF">ODALV1_LOCUS8258</name>
</gene>
<feature type="domain" description="DNA helicase Pif1-like DEAD-box helicase" evidence="3">
    <location>
        <begin position="1154"/>
        <end position="1367"/>
    </location>
</feature>
<comment type="cofactor">
    <cofactor evidence="1">
        <name>Mg(2+)</name>
        <dbReference type="ChEBI" id="CHEBI:18420"/>
    </cofactor>
</comment>
<keyword evidence="1" id="KW-0227">DNA damage</keyword>
<feature type="region of interest" description="Disordered" evidence="2">
    <location>
        <begin position="122"/>
        <end position="171"/>
    </location>
</feature>
<feature type="domain" description="DNA helicase Pif1-like 2B" evidence="5">
    <location>
        <begin position="1455"/>
        <end position="1501"/>
    </location>
</feature>
<dbReference type="EMBL" id="CAXLJM020000025">
    <property type="protein sequence ID" value="CAL8092557.1"/>
    <property type="molecule type" value="Genomic_DNA"/>
</dbReference>
<comment type="catalytic activity">
    <reaction evidence="1">
        <text>ATP + H2O = ADP + phosphate + H(+)</text>
        <dbReference type="Rhea" id="RHEA:13065"/>
        <dbReference type="ChEBI" id="CHEBI:15377"/>
        <dbReference type="ChEBI" id="CHEBI:15378"/>
        <dbReference type="ChEBI" id="CHEBI:30616"/>
        <dbReference type="ChEBI" id="CHEBI:43474"/>
        <dbReference type="ChEBI" id="CHEBI:456216"/>
        <dbReference type="EC" id="5.6.2.3"/>
    </reaction>
</comment>
<dbReference type="EC" id="5.6.2.3" evidence="1"/>
<evidence type="ECO:0000259" key="3">
    <source>
        <dbReference type="Pfam" id="PF05970"/>
    </source>
</evidence>
<evidence type="ECO:0000313" key="6">
    <source>
        <dbReference type="EMBL" id="CAL8092557.1"/>
    </source>
</evidence>
<dbReference type="PANTHER" id="PTHR10492:SF57">
    <property type="entry name" value="ATP-DEPENDENT DNA HELICASE"/>
    <property type="match status" value="1"/>
</dbReference>
<dbReference type="Pfam" id="PF21530">
    <property type="entry name" value="Pif1_2B_dom"/>
    <property type="match status" value="1"/>
</dbReference>
<dbReference type="InterPro" id="IPR010285">
    <property type="entry name" value="DNA_helicase_pif1-like_DEAD"/>
</dbReference>
<dbReference type="Pfam" id="PF05970">
    <property type="entry name" value="PIF1"/>
    <property type="match status" value="1"/>
</dbReference>
<dbReference type="InterPro" id="IPR049163">
    <property type="entry name" value="Pif1-like_2B_dom"/>
</dbReference>
<feature type="compositionally biased region" description="Basic and acidic residues" evidence="2">
    <location>
        <begin position="72"/>
        <end position="95"/>
    </location>
</feature>
<reference evidence="6 7" key="1">
    <citation type="submission" date="2024-08" db="EMBL/GenBank/DDBJ databases">
        <authorList>
            <person name="Cucini C."/>
            <person name="Frati F."/>
        </authorList>
    </citation>
    <scope>NUCLEOTIDE SEQUENCE [LARGE SCALE GENOMIC DNA]</scope>
</reference>
<feature type="compositionally biased region" description="Basic and acidic residues" evidence="2">
    <location>
        <begin position="49"/>
        <end position="59"/>
    </location>
</feature>
<dbReference type="Pfam" id="PF14214">
    <property type="entry name" value="Helitron_like_N"/>
    <property type="match status" value="1"/>
</dbReference>
<evidence type="ECO:0000259" key="5">
    <source>
        <dbReference type="Pfam" id="PF21530"/>
    </source>
</evidence>
<dbReference type="Gene3D" id="3.40.50.300">
    <property type="entry name" value="P-loop containing nucleotide triphosphate hydrolases"/>
    <property type="match status" value="2"/>
</dbReference>
<sequence length="1623" mass="185558">MPKKQETPEERRARLDKVNAAAIAKRAAETDDERRARLENTRAATVAKRAAETDEERRARLGKKAAAAAAKRAAETSEEHEARQSKDKESKRARKEINAEKLQQRLSQESNDEAMLRRQFHADVERNRVANQSEAEANNRRSLRATQEHNRVENLADEEATDRRSLRATQERTRVENLADEEATDRRSLRATQERTRVENLPEIQAGERRQVQAVQHRQNYSLRVDRGHAALLNEIESFKTNENNVEENNCGDMTYVCESCQSLNFKDEMSGNIGTRCCAKGKINPPPLPAYPESLRNLLTNQDPLSKNFRSNIRSINSSFAFASMGANFAKLPAGGPFCFRIQGQIYHRTGTLHPNEGEERQYAQLYVLDPSEATEQRLKHPGNTEFNADLIHRIALIMHEVNEFAKSYRMLHEIVEEAAETGFDDTITMAIKNDRQADPRRYNEPTVSEVAIVFDNFDGEPPFNRDILIHPRYNPHNPNANKLKRITILDPNLDAMTYPLLFPSGEQGWGVNLERQGGNRRTRMSQMEYYKHRLSVREEFNPILHAGRLTQQYIVDSYVKMEANRLNYLRMNQPKLRVDNYSGFVDHIHGDDNRQPGKSVILPSTFEGSPRNYQQRYQDAMAMVTKFGKPDFFITMTCNPKWPEILNNIEPWERPEDRPDIVSRVFKLKLSALLKDIEAGLFGKLKFLIHVIEFQKRGLPHAHILLTVAPEFKIKDDSQIDKFVSAEIPSEEYPILRKRVSTHMIHGPCGIYNKNSPCMQNGQCSKNFPKQFQAATIGNINGYPQYRRKEGPNAEVNGKNINNQWIVPYNPYLLLKYNCHINVEVCASIRSVKYLFKYVYKGHDAAQVNVSQKDEILDFVDGRYVSAPEAVWRIFGFPMHKQSHSVMRLDVHLPNEQAIYFDPEVVQQNPDAALQNADRKQSTLQAWFNINVNDPEARTLHYWEMPDKYWFDKNKVDANKTKLPYQWVKRVRNSHNTIGRMYNVAINDTERYYLRILLLHLKGATSWSDLLNVNGNLCETFRESARLRGYLIDDKIWEDTLEDASVFQMPYHLRQIFAYICLFCSPTQPERLWNMFKPQFVEDICHKRHHGVTECLDCEQYALKDVQNVYITHGKSWSHLQLPFPPTDFDSNESEYDLEEELLLGMDMQLTLNAQQREVFDTIMKAANDGSVSQKCFFLDGPGGTGKTYLYNTLMHCIRGNGGVVLPAATTGVAANLLNGGKTMHSQYGLPLELNECSVSRIKTNSDEGRAIINANLLLIDESTMASSSAVNTIDNLLRELMSTKDARLKCVPFGGKPFLFGGDFRQCLTVVPHAKPAEIVQSSIKYCKSWPKFQRFSLTNNLRSEDTKFSEWLLQLGDGALTNEDGLNADMILIPNEFITKENLVTEIYGEDINIQDFRALANRAILTPKNKTVDKVNEEVISKLNGEMMIYYSTDEANCDDPADAANFPIEFMNTLNPSGMPPHALKLKVNTIVILLRNLDTKRGLCNGTRLLVRELKRNIIIAEILTGSGKGNVELIPRIILDSTQSSDIPFKLRRRQFPIKPAFAMTINKAQGQTLDKVGILLPEPIFGHGQLYVAFSRAKKACNVRVKIFDTPHQGKLISGSDKVFTRNIVYREVF</sequence>
<comment type="caution">
    <text evidence="6">The sequence shown here is derived from an EMBL/GenBank/DDBJ whole genome shotgun (WGS) entry which is preliminary data.</text>
</comment>
<evidence type="ECO:0000259" key="4">
    <source>
        <dbReference type="Pfam" id="PF14214"/>
    </source>
</evidence>
<feature type="compositionally biased region" description="Basic and acidic residues" evidence="2">
    <location>
        <begin position="1"/>
        <end position="17"/>
    </location>
</feature>
<evidence type="ECO:0000256" key="1">
    <source>
        <dbReference type="RuleBase" id="RU363044"/>
    </source>
</evidence>
<organism evidence="6 7">
    <name type="scientific">Orchesella dallaii</name>
    <dbReference type="NCBI Taxonomy" id="48710"/>
    <lineage>
        <taxon>Eukaryota</taxon>
        <taxon>Metazoa</taxon>
        <taxon>Ecdysozoa</taxon>
        <taxon>Arthropoda</taxon>
        <taxon>Hexapoda</taxon>
        <taxon>Collembola</taxon>
        <taxon>Entomobryomorpha</taxon>
        <taxon>Entomobryoidea</taxon>
        <taxon>Orchesellidae</taxon>
        <taxon>Orchesellinae</taxon>
        <taxon>Orchesella</taxon>
    </lineage>
</organism>
<protein>
    <recommendedName>
        <fullName evidence="1">ATP-dependent DNA helicase</fullName>
        <ecNumber evidence="1">5.6.2.3</ecNumber>
    </recommendedName>
</protein>
<keyword evidence="1" id="KW-0547">Nucleotide-binding</keyword>
<keyword evidence="1" id="KW-0347">Helicase</keyword>
<dbReference type="Proteomes" id="UP001642540">
    <property type="component" value="Unassembled WGS sequence"/>
</dbReference>
<name>A0ABP1Q7N6_9HEXA</name>
<dbReference type="InterPro" id="IPR025476">
    <property type="entry name" value="Helitron_helicase-like"/>
</dbReference>
<keyword evidence="1" id="KW-0234">DNA repair</keyword>
<feature type="domain" description="Helitron helicase-like" evidence="4">
    <location>
        <begin position="531"/>
        <end position="708"/>
    </location>
</feature>
<dbReference type="CDD" id="cd18809">
    <property type="entry name" value="SF1_C_RecD"/>
    <property type="match status" value="1"/>
</dbReference>
<feature type="region of interest" description="Disordered" evidence="2">
    <location>
        <begin position="1"/>
        <end position="95"/>
    </location>
</feature>
<keyword evidence="7" id="KW-1185">Reference proteome</keyword>
<feature type="compositionally biased region" description="Basic and acidic residues" evidence="2">
    <location>
        <begin position="161"/>
        <end position="171"/>
    </location>
</feature>
<keyword evidence="1" id="KW-0233">DNA recombination</keyword>
<dbReference type="PANTHER" id="PTHR10492">
    <property type="match status" value="1"/>
</dbReference>
<accession>A0ABP1Q7N6</accession>
<dbReference type="SUPFAM" id="SSF52540">
    <property type="entry name" value="P-loop containing nucleoside triphosphate hydrolases"/>
    <property type="match status" value="2"/>
</dbReference>
<proteinExistence type="inferred from homology"/>
<keyword evidence="1" id="KW-0067">ATP-binding</keyword>
<comment type="similarity">
    <text evidence="1">Belongs to the helicase family.</text>
</comment>
<dbReference type="InterPro" id="IPR027417">
    <property type="entry name" value="P-loop_NTPase"/>
</dbReference>
<evidence type="ECO:0000256" key="2">
    <source>
        <dbReference type="SAM" id="MobiDB-lite"/>
    </source>
</evidence>
<keyword evidence="1" id="KW-0378">Hydrolase</keyword>
<feature type="compositionally biased region" description="Basic and acidic residues" evidence="2">
    <location>
        <begin position="26"/>
        <end position="40"/>
    </location>
</feature>
<evidence type="ECO:0000313" key="7">
    <source>
        <dbReference type="Proteomes" id="UP001642540"/>
    </source>
</evidence>